<gene>
    <name evidence="2" type="ORF">SAMN00777080_3981</name>
</gene>
<dbReference type="OrthoDB" id="838918at2"/>
<keyword evidence="1" id="KW-0812">Transmembrane</keyword>
<reference evidence="3" key="1">
    <citation type="submission" date="2017-04" db="EMBL/GenBank/DDBJ databases">
        <authorList>
            <person name="Varghese N."/>
            <person name="Submissions S."/>
        </authorList>
    </citation>
    <scope>NUCLEOTIDE SEQUENCE [LARGE SCALE GENOMIC DNA]</scope>
    <source>
        <strain evidence="3">DSM 16537</strain>
    </source>
</reference>
<feature type="transmembrane region" description="Helical" evidence="1">
    <location>
        <begin position="102"/>
        <end position="121"/>
    </location>
</feature>
<keyword evidence="1" id="KW-1133">Transmembrane helix</keyword>
<evidence type="ECO:0000313" key="3">
    <source>
        <dbReference type="Proteomes" id="UP000192333"/>
    </source>
</evidence>
<feature type="transmembrane region" description="Helical" evidence="1">
    <location>
        <begin position="69"/>
        <end position="90"/>
    </location>
</feature>
<keyword evidence="1" id="KW-0472">Membrane</keyword>
<dbReference type="Proteomes" id="UP000192333">
    <property type="component" value="Chromosome I"/>
</dbReference>
<evidence type="ECO:0000256" key="1">
    <source>
        <dbReference type="SAM" id="Phobius"/>
    </source>
</evidence>
<dbReference type="RefSeq" id="WP_084122083.1">
    <property type="nucleotide sequence ID" value="NZ_LT838813.1"/>
</dbReference>
<dbReference type="AlphaFoldDB" id="A0A1W2H9D7"/>
<organism evidence="2 3">
    <name type="scientific">Aquiflexum balticum DSM 16537</name>
    <dbReference type="NCBI Taxonomy" id="758820"/>
    <lineage>
        <taxon>Bacteria</taxon>
        <taxon>Pseudomonadati</taxon>
        <taxon>Bacteroidota</taxon>
        <taxon>Cytophagia</taxon>
        <taxon>Cytophagales</taxon>
        <taxon>Cyclobacteriaceae</taxon>
        <taxon>Aquiflexum</taxon>
    </lineage>
</organism>
<sequence length="139" mass="15243">MMIDNLLKIEKIGKQLLRGGIALYLASIIFFTLGNIKSAEAVQLHTGLVGMLLFGLIFLLLFHYKNPKAGAIGGAGVILFFLSSAILVAYSDFNQNMSGSIIFLRIIKDILLAFGALILTGESVKEMVRQKITKPFPKR</sequence>
<protein>
    <submittedName>
        <fullName evidence="2">Uncharacterized protein</fullName>
    </submittedName>
</protein>
<feature type="transmembrane region" description="Helical" evidence="1">
    <location>
        <begin position="16"/>
        <end position="36"/>
    </location>
</feature>
<name>A0A1W2H9D7_9BACT</name>
<evidence type="ECO:0000313" key="2">
    <source>
        <dbReference type="EMBL" id="SMD45332.1"/>
    </source>
</evidence>
<accession>A0A1W2H9D7</accession>
<dbReference type="EMBL" id="LT838813">
    <property type="protein sequence ID" value="SMD45332.1"/>
    <property type="molecule type" value="Genomic_DNA"/>
</dbReference>
<keyword evidence="3" id="KW-1185">Reference proteome</keyword>
<proteinExistence type="predicted"/>
<feature type="transmembrane region" description="Helical" evidence="1">
    <location>
        <begin position="42"/>
        <end position="62"/>
    </location>
</feature>